<keyword evidence="6 11" id="KW-0067">ATP-binding</keyword>
<evidence type="ECO:0000256" key="1">
    <source>
        <dbReference type="ARBA" id="ARBA00022448"/>
    </source>
</evidence>
<dbReference type="NCBIfam" id="TIGR00681">
    <property type="entry name" value="kdpC"/>
    <property type="match status" value="1"/>
</dbReference>
<keyword evidence="7 11" id="KW-0630">Potassium</keyword>
<dbReference type="Pfam" id="PF02669">
    <property type="entry name" value="KdpC"/>
    <property type="match status" value="1"/>
</dbReference>
<evidence type="ECO:0000256" key="7">
    <source>
        <dbReference type="ARBA" id="ARBA00022958"/>
    </source>
</evidence>
<dbReference type="Proteomes" id="UP000515917">
    <property type="component" value="Chromosome"/>
</dbReference>
<proteinExistence type="inferred from homology"/>
<evidence type="ECO:0000256" key="3">
    <source>
        <dbReference type="ARBA" id="ARBA00022538"/>
    </source>
</evidence>
<organism evidence="12 13">
    <name type="scientific">Iodobacter fluviatilis</name>
    <dbReference type="NCBI Taxonomy" id="537"/>
    <lineage>
        <taxon>Bacteria</taxon>
        <taxon>Pseudomonadati</taxon>
        <taxon>Pseudomonadota</taxon>
        <taxon>Betaproteobacteria</taxon>
        <taxon>Neisseriales</taxon>
        <taxon>Chitinibacteraceae</taxon>
        <taxon>Iodobacter</taxon>
    </lineage>
</organism>
<dbReference type="GO" id="GO:0008556">
    <property type="term" value="F:P-type potassium transmembrane transporter activity"/>
    <property type="evidence" value="ECO:0007669"/>
    <property type="project" value="InterPro"/>
</dbReference>
<comment type="subunit">
    <text evidence="11">The system is composed of three essential subunits: KdpA, KdpB and KdpC.</text>
</comment>
<keyword evidence="13" id="KW-1185">Reference proteome</keyword>
<dbReference type="RefSeq" id="WP_130107580.1">
    <property type="nucleotide sequence ID" value="NZ_CP025781.1"/>
</dbReference>
<reference evidence="12 13" key="1">
    <citation type="submission" date="2018-01" db="EMBL/GenBank/DDBJ databases">
        <title>Genome sequence of Iodobacter sp. strain PCH194 isolated from Indian Trans-Himalaya.</title>
        <authorList>
            <person name="Kumar V."/>
            <person name="Thakur V."/>
            <person name="Kumar S."/>
            <person name="Singh D."/>
        </authorList>
    </citation>
    <scope>NUCLEOTIDE SEQUENCE [LARGE SCALE GENOMIC DNA]</scope>
    <source>
        <strain evidence="12 13">PCH194</strain>
    </source>
</reference>
<keyword evidence="1 11" id="KW-0813">Transport</keyword>
<evidence type="ECO:0000256" key="4">
    <source>
        <dbReference type="ARBA" id="ARBA00022692"/>
    </source>
</evidence>
<name>A0A7G3GD18_9NEIS</name>
<sequence>MNAQLRPALVIFALLSAITGLAYPLMVTGIAQTIMPDQANGSLITDQGKTVGSSLIGQNFSEPQYFWGRPSATSPMAYNGNGSGGANLGPTNPALLGTVKARAEGLKKAHPDQAGSIPVDLVTASGSGLDPHISIAAASYQLERVSVARKLSAEKVGKLLEESTEGRQFAVFGEPRVNVLKLNLALDQQYPLAK</sequence>
<accession>A0A7G3GD18</accession>
<evidence type="ECO:0000256" key="2">
    <source>
        <dbReference type="ARBA" id="ARBA00022475"/>
    </source>
</evidence>
<evidence type="ECO:0000313" key="13">
    <source>
        <dbReference type="Proteomes" id="UP000515917"/>
    </source>
</evidence>
<evidence type="ECO:0000256" key="5">
    <source>
        <dbReference type="ARBA" id="ARBA00022741"/>
    </source>
</evidence>
<dbReference type="HAMAP" id="MF_00276">
    <property type="entry name" value="KdpC"/>
    <property type="match status" value="1"/>
</dbReference>
<keyword evidence="9 11" id="KW-0406">Ion transport</keyword>
<keyword evidence="2 11" id="KW-1003">Cell membrane</keyword>
<evidence type="ECO:0000256" key="8">
    <source>
        <dbReference type="ARBA" id="ARBA00022989"/>
    </source>
</evidence>
<dbReference type="PANTHER" id="PTHR30042:SF2">
    <property type="entry name" value="POTASSIUM-TRANSPORTING ATPASE KDPC SUBUNIT"/>
    <property type="match status" value="1"/>
</dbReference>
<dbReference type="GO" id="GO:0005524">
    <property type="term" value="F:ATP binding"/>
    <property type="evidence" value="ECO:0007669"/>
    <property type="project" value="UniProtKB-UniRule"/>
</dbReference>
<keyword evidence="10 11" id="KW-0472">Membrane</keyword>
<dbReference type="NCBIfam" id="NF001454">
    <property type="entry name" value="PRK00315.1"/>
    <property type="match status" value="1"/>
</dbReference>
<evidence type="ECO:0000256" key="11">
    <source>
        <dbReference type="HAMAP-Rule" id="MF_00276"/>
    </source>
</evidence>
<keyword evidence="3 11" id="KW-0633">Potassium transport</keyword>
<protein>
    <recommendedName>
        <fullName evidence="11">Potassium-transporting ATPase KdpC subunit</fullName>
    </recommendedName>
    <alternativeName>
        <fullName evidence="11">ATP phosphohydrolase [potassium-transporting] C chain</fullName>
    </alternativeName>
    <alternativeName>
        <fullName evidence="11">Potassium-binding and translocating subunit C</fullName>
    </alternativeName>
    <alternativeName>
        <fullName evidence="11">Potassium-translocating ATPase C chain</fullName>
    </alternativeName>
</protein>
<evidence type="ECO:0000256" key="6">
    <source>
        <dbReference type="ARBA" id="ARBA00022840"/>
    </source>
</evidence>
<dbReference type="GO" id="GO:0005886">
    <property type="term" value="C:plasma membrane"/>
    <property type="evidence" value="ECO:0007669"/>
    <property type="project" value="UniProtKB-SubCell"/>
</dbReference>
<comment type="subcellular location">
    <subcellularLocation>
        <location evidence="11">Cell membrane</location>
        <topology evidence="11">Single-pass membrane protein</topology>
    </subcellularLocation>
</comment>
<evidence type="ECO:0000313" key="12">
    <source>
        <dbReference type="EMBL" id="QBC45068.1"/>
    </source>
</evidence>
<dbReference type="EMBL" id="CP025781">
    <property type="protein sequence ID" value="QBC45068.1"/>
    <property type="molecule type" value="Genomic_DNA"/>
</dbReference>
<dbReference type="AlphaFoldDB" id="A0A7G3GD18"/>
<keyword evidence="8 11" id="KW-1133">Transmembrane helix</keyword>
<keyword evidence="5 11" id="KW-0547">Nucleotide-binding</keyword>
<keyword evidence="4 11" id="KW-0812">Transmembrane</keyword>
<evidence type="ECO:0000256" key="10">
    <source>
        <dbReference type="ARBA" id="ARBA00023136"/>
    </source>
</evidence>
<gene>
    <name evidence="11" type="primary">kdpC</name>
    <name evidence="12" type="ORF">C1H71_17005</name>
</gene>
<evidence type="ECO:0000256" key="9">
    <source>
        <dbReference type="ARBA" id="ARBA00023065"/>
    </source>
</evidence>
<dbReference type="PIRSF" id="PIRSF001296">
    <property type="entry name" value="K_ATPase_KdpC"/>
    <property type="match status" value="1"/>
</dbReference>
<comment type="similarity">
    <text evidence="11">Belongs to the KdpC family.</text>
</comment>
<dbReference type="PANTHER" id="PTHR30042">
    <property type="entry name" value="POTASSIUM-TRANSPORTING ATPASE C CHAIN"/>
    <property type="match status" value="1"/>
</dbReference>
<comment type="function">
    <text evidence="11">Part of the high-affinity ATP-driven potassium transport (or Kdp) system, which catalyzes the hydrolysis of ATP coupled with the electrogenic transport of potassium into the cytoplasm. This subunit acts as a catalytic chaperone that increases the ATP-binding affinity of the ATP-hydrolyzing subunit KdpB by the formation of a transient KdpB/KdpC/ATP ternary complex.</text>
</comment>
<dbReference type="InterPro" id="IPR003820">
    <property type="entry name" value="KdpC"/>
</dbReference>
<dbReference type="KEGG" id="ifl:C1H71_17005"/>